<sequence length="57" mass="6735">MPNAAPDRPGLADRLFLKFTQPHNLARILRWAWLISLVMLVFGYLIIYFRVSEYLNI</sequence>
<dbReference type="GeneID" id="54851460"/>
<name>A0A1H2UKW4_9EURY</name>
<dbReference type="RefSeq" id="WP_169818160.1">
    <property type="nucleotide sequence ID" value="NZ_CP017921.1"/>
</dbReference>
<keyword evidence="1" id="KW-0812">Transmembrane</keyword>
<keyword evidence="1" id="KW-1133">Transmembrane helix</keyword>
<dbReference type="Proteomes" id="UP000198669">
    <property type="component" value="Unassembled WGS sequence"/>
</dbReference>
<dbReference type="OrthoDB" id="124234at2157"/>
<evidence type="ECO:0000313" key="3">
    <source>
        <dbReference type="Proteomes" id="UP000198669"/>
    </source>
</evidence>
<proteinExistence type="predicted"/>
<protein>
    <submittedName>
        <fullName evidence="2">Uncharacterized protein</fullName>
    </submittedName>
</protein>
<organism evidence="2 3">
    <name type="scientific">Methanohalophilus halophilus</name>
    <dbReference type="NCBI Taxonomy" id="2177"/>
    <lineage>
        <taxon>Archaea</taxon>
        <taxon>Methanobacteriati</taxon>
        <taxon>Methanobacteriota</taxon>
        <taxon>Stenosarchaea group</taxon>
        <taxon>Methanomicrobia</taxon>
        <taxon>Methanosarcinales</taxon>
        <taxon>Methanosarcinaceae</taxon>
        <taxon>Methanohalophilus</taxon>
    </lineage>
</organism>
<evidence type="ECO:0000313" key="2">
    <source>
        <dbReference type="EMBL" id="SDW56826.1"/>
    </source>
</evidence>
<accession>A0A1H2UKW4</accession>
<dbReference type="EMBL" id="FNMU01000003">
    <property type="protein sequence ID" value="SDW56826.1"/>
    <property type="molecule type" value="Genomic_DNA"/>
</dbReference>
<gene>
    <name evidence="2" type="ORF">SAMN04515625_1216</name>
</gene>
<feature type="transmembrane region" description="Helical" evidence="1">
    <location>
        <begin position="31"/>
        <end position="51"/>
    </location>
</feature>
<evidence type="ECO:0000256" key="1">
    <source>
        <dbReference type="SAM" id="Phobius"/>
    </source>
</evidence>
<keyword evidence="1" id="KW-0472">Membrane</keyword>
<reference evidence="2 3" key="1">
    <citation type="submission" date="2016-10" db="EMBL/GenBank/DDBJ databases">
        <authorList>
            <person name="de Groot N.N."/>
        </authorList>
    </citation>
    <scope>NUCLEOTIDE SEQUENCE [LARGE SCALE GENOMIC DNA]</scope>
    <source>
        <strain evidence="2 3">Z-7982</strain>
    </source>
</reference>
<dbReference type="AlphaFoldDB" id="A0A1H2UKW4"/>